<evidence type="ECO:0000313" key="5">
    <source>
        <dbReference type="Proteomes" id="UP001301731"/>
    </source>
</evidence>
<keyword evidence="3" id="KW-0812">Transmembrane</keyword>
<dbReference type="SUPFAM" id="SSF63817">
    <property type="entry name" value="Sortase"/>
    <property type="match status" value="1"/>
</dbReference>
<dbReference type="Pfam" id="PF04203">
    <property type="entry name" value="Sortase"/>
    <property type="match status" value="1"/>
</dbReference>
<dbReference type="NCBIfam" id="NF033747">
    <property type="entry name" value="class_E_sortase"/>
    <property type="match status" value="1"/>
</dbReference>
<dbReference type="Gene3D" id="2.40.260.10">
    <property type="entry name" value="Sortase"/>
    <property type="match status" value="1"/>
</dbReference>
<evidence type="ECO:0000256" key="2">
    <source>
        <dbReference type="SAM" id="MobiDB-lite"/>
    </source>
</evidence>
<dbReference type="InterPro" id="IPR053465">
    <property type="entry name" value="Sortase_Class_E"/>
</dbReference>
<dbReference type="NCBIfam" id="TIGR01076">
    <property type="entry name" value="sortase_fam"/>
    <property type="match status" value="1"/>
</dbReference>
<keyword evidence="1" id="KW-0378">Hydrolase</keyword>
<dbReference type="CDD" id="cd05830">
    <property type="entry name" value="Sortase_E"/>
    <property type="match status" value="1"/>
</dbReference>
<evidence type="ECO:0000313" key="4">
    <source>
        <dbReference type="EMBL" id="WOX24154.1"/>
    </source>
</evidence>
<evidence type="ECO:0000256" key="1">
    <source>
        <dbReference type="ARBA" id="ARBA00022801"/>
    </source>
</evidence>
<protein>
    <submittedName>
        <fullName evidence="4">Class E sortase</fullName>
    </submittedName>
</protein>
<gene>
    <name evidence="4" type="ORF">R2D22_23340</name>
</gene>
<feature type="compositionally biased region" description="Low complexity" evidence="2">
    <location>
        <begin position="96"/>
        <end position="111"/>
    </location>
</feature>
<feature type="region of interest" description="Disordered" evidence="2">
    <location>
        <begin position="72"/>
        <end position="111"/>
    </location>
</feature>
<keyword evidence="3" id="KW-0472">Membrane</keyword>
<feature type="transmembrane region" description="Helical" evidence="3">
    <location>
        <begin position="21"/>
        <end position="48"/>
    </location>
</feature>
<evidence type="ECO:0000256" key="3">
    <source>
        <dbReference type="SAM" id="Phobius"/>
    </source>
</evidence>
<sequence>MLPQRNRTRVLVQRAPRTRSARALWASAELTVTFGVVVLLLVVHQVWWTNQQARAGARQQVQVLEEEFSRGVESSDVVPGSEAGAESGAESESEEVGGSSSSSSSSSSPPRRSSFAVLRIPALSLSVPVASGVGRRAVLDKGFVGQYPRTAAPGAAGNFALAGHRNTHGEPFRYINRLRKGDEIRVRTKQREYVYVVDRILARTSPRDTGVIAPVPRSLVHPSSGYDEPGSYLTLTTCTPEFSSAYRLVIWAKLRL</sequence>
<dbReference type="RefSeq" id="WP_318106605.1">
    <property type="nucleotide sequence ID" value="NZ_CP137573.1"/>
</dbReference>
<dbReference type="InterPro" id="IPR042003">
    <property type="entry name" value="Sortase_E"/>
</dbReference>
<keyword evidence="5" id="KW-1185">Reference proteome</keyword>
<dbReference type="InterPro" id="IPR005754">
    <property type="entry name" value="Sortase"/>
</dbReference>
<dbReference type="EMBL" id="CP137573">
    <property type="protein sequence ID" value="WOX24154.1"/>
    <property type="molecule type" value="Genomic_DNA"/>
</dbReference>
<dbReference type="InterPro" id="IPR023365">
    <property type="entry name" value="Sortase_dom-sf"/>
</dbReference>
<reference evidence="4 5" key="1">
    <citation type="submission" date="2023-10" db="EMBL/GenBank/DDBJ databases">
        <title>The genome sequence of Streptomyces sp. HUAS YS2.</title>
        <authorList>
            <person name="Mo P."/>
        </authorList>
    </citation>
    <scope>NUCLEOTIDE SEQUENCE [LARGE SCALE GENOMIC DNA]</scope>
    <source>
        <strain evidence="4 5">HUAS YS2</strain>
    </source>
</reference>
<organism evidence="4 5">
    <name type="scientific">Streptomyces solicathayae</name>
    <dbReference type="NCBI Taxonomy" id="3081768"/>
    <lineage>
        <taxon>Bacteria</taxon>
        <taxon>Bacillati</taxon>
        <taxon>Actinomycetota</taxon>
        <taxon>Actinomycetes</taxon>
        <taxon>Kitasatosporales</taxon>
        <taxon>Streptomycetaceae</taxon>
        <taxon>Streptomyces</taxon>
    </lineage>
</organism>
<dbReference type="Proteomes" id="UP001301731">
    <property type="component" value="Chromosome"/>
</dbReference>
<accession>A0ABZ0LXJ3</accession>
<keyword evidence="3" id="KW-1133">Transmembrane helix</keyword>
<feature type="compositionally biased region" description="Low complexity" evidence="2">
    <location>
        <begin position="78"/>
        <end position="88"/>
    </location>
</feature>
<name>A0ABZ0LXJ3_9ACTN</name>
<proteinExistence type="predicted"/>